<dbReference type="NCBIfam" id="TIGR00229">
    <property type="entry name" value="sensory_box"/>
    <property type="match status" value="2"/>
</dbReference>
<gene>
    <name evidence="5" type="ORF">F0U83_10295</name>
</gene>
<dbReference type="InterPro" id="IPR043128">
    <property type="entry name" value="Rev_trsase/Diguanyl_cyclase"/>
</dbReference>
<dbReference type="PROSITE" id="PS50887">
    <property type="entry name" value="GGDEF"/>
    <property type="match status" value="1"/>
</dbReference>
<feature type="domain" description="EAL" evidence="3">
    <location>
        <begin position="637"/>
        <end position="890"/>
    </location>
</feature>
<dbReference type="InterPro" id="IPR035965">
    <property type="entry name" value="PAS-like_dom_sf"/>
</dbReference>
<evidence type="ECO:0000259" key="4">
    <source>
        <dbReference type="PROSITE" id="PS50887"/>
    </source>
</evidence>
<dbReference type="NCBIfam" id="TIGR00254">
    <property type="entry name" value="GGDEF"/>
    <property type="match status" value="1"/>
</dbReference>
<feature type="domain" description="PAC" evidence="2">
    <location>
        <begin position="404"/>
        <end position="456"/>
    </location>
</feature>
<dbReference type="InterPro" id="IPR000160">
    <property type="entry name" value="GGDEF_dom"/>
</dbReference>
<dbReference type="SMART" id="SM00267">
    <property type="entry name" value="GGDEF"/>
    <property type="match status" value="1"/>
</dbReference>
<dbReference type="SMART" id="SM00065">
    <property type="entry name" value="GAF"/>
    <property type="match status" value="1"/>
</dbReference>
<evidence type="ECO:0000313" key="6">
    <source>
        <dbReference type="Proteomes" id="UP000324760"/>
    </source>
</evidence>
<dbReference type="PROSITE" id="PS50112">
    <property type="entry name" value="PAS"/>
    <property type="match status" value="1"/>
</dbReference>
<protein>
    <submittedName>
        <fullName evidence="5">EAL domain-containing protein</fullName>
    </submittedName>
</protein>
<dbReference type="KEGG" id="ncu:F0U83_10295"/>
<dbReference type="SUPFAM" id="SSF55785">
    <property type="entry name" value="PYP-like sensor domain (PAS domain)"/>
    <property type="match status" value="2"/>
</dbReference>
<dbReference type="Gene3D" id="3.30.450.40">
    <property type="match status" value="1"/>
</dbReference>
<feature type="domain" description="PAS" evidence="1">
    <location>
        <begin position="322"/>
        <end position="386"/>
    </location>
</feature>
<dbReference type="Pfam" id="PF00563">
    <property type="entry name" value="EAL"/>
    <property type="match status" value="1"/>
</dbReference>
<evidence type="ECO:0000259" key="1">
    <source>
        <dbReference type="PROSITE" id="PS50112"/>
    </source>
</evidence>
<dbReference type="InterPro" id="IPR029787">
    <property type="entry name" value="Nucleotide_cyclase"/>
</dbReference>
<dbReference type="Gene3D" id="3.30.70.270">
    <property type="match status" value="1"/>
</dbReference>
<dbReference type="OrthoDB" id="9804951at2"/>
<accession>A0A5P1RBN9</accession>
<evidence type="ECO:0000259" key="2">
    <source>
        <dbReference type="PROSITE" id="PS50113"/>
    </source>
</evidence>
<dbReference type="InterPro" id="IPR000700">
    <property type="entry name" value="PAS-assoc_C"/>
</dbReference>
<dbReference type="Gene3D" id="3.30.450.20">
    <property type="entry name" value="PAS domain"/>
    <property type="match status" value="2"/>
</dbReference>
<dbReference type="SUPFAM" id="SSF55073">
    <property type="entry name" value="Nucleotide cyclase"/>
    <property type="match status" value="1"/>
</dbReference>
<keyword evidence="6" id="KW-1185">Reference proteome</keyword>
<dbReference type="InterPro" id="IPR029016">
    <property type="entry name" value="GAF-like_dom_sf"/>
</dbReference>
<dbReference type="SMART" id="SM00086">
    <property type="entry name" value="PAC"/>
    <property type="match status" value="2"/>
</dbReference>
<dbReference type="PANTHER" id="PTHR44757">
    <property type="entry name" value="DIGUANYLATE CYCLASE DGCP"/>
    <property type="match status" value="1"/>
</dbReference>
<dbReference type="Proteomes" id="UP000324760">
    <property type="component" value="Chromosome"/>
</dbReference>
<dbReference type="Pfam" id="PF01590">
    <property type="entry name" value="GAF"/>
    <property type="match status" value="1"/>
</dbReference>
<name>A0A5P1RBN9_9GAMM</name>
<dbReference type="CDD" id="cd01949">
    <property type="entry name" value="GGDEF"/>
    <property type="match status" value="1"/>
</dbReference>
<evidence type="ECO:0000259" key="3">
    <source>
        <dbReference type="PROSITE" id="PS50883"/>
    </source>
</evidence>
<dbReference type="InterPro" id="IPR052155">
    <property type="entry name" value="Biofilm_reg_signaling"/>
</dbReference>
<dbReference type="CDD" id="cd00130">
    <property type="entry name" value="PAS"/>
    <property type="match status" value="1"/>
</dbReference>
<proteinExistence type="predicted"/>
<dbReference type="InterPro" id="IPR035919">
    <property type="entry name" value="EAL_sf"/>
</dbReference>
<dbReference type="SUPFAM" id="SSF55781">
    <property type="entry name" value="GAF domain-like"/>
    <property type="match status" value="1"/>
</dbReference>
<organism evidence="5 6">
    <name type="scientific">Neptunomonas concharum</name>
    <dbReference type="NCBI Taxonomy" id="1031538"/>
    <lineage>
        <taxon>Bacteria</taxon>
        <taxon>Pseudomonadati</taxon>
        <taxon>Pseudomonadota</taxon>
        <taxon>Gammaproteobacteria</taxon>
        <taxon>Oceanospirillales</taxon>
        <taxon>Oceanospirillaceae</taxon>
        <taxon>Neptunomonas</taxon>
    </lineage>
</organism>
<reference evidence="5 6" key="1">
    <citation type="journal article" date="2019" name="Biochem. Eng. J.">
        <title>Metabolic engineering of the marine bacteria Neptunomonas concharum for the production of acetoin and meso-2,3-butanediol from acetate.</title>
        <authorList>
            <person name="Li W."/>
            <person name="Pu N."/>
            <person name="Liu C.-X."/>
            <person name="Yuan Q.-P."/>
            <person name="Li Z.-J."/>
        </authorList>
    </citation>
    <scope>NUCLEOTIDE SEQUENCE [LARGE SCALE GENOMIC DNA]</scope>
    <source>
        <strain evidence="5 6">JCM17730</strain>
    </source>
</reference>
<dbReference type="PROSITE" id="PS50113">
    <property type="entry name" value="PAC"/>
    <property type="match status" value="1"/>
</dbReference>
<dbReference type="EMBL" id="CP043869">
    <property type="protein sequence ID" value="QEQ97069.1"/>
    <property type="molecule type" value="Genomic_DNA"/>
</dbReference>
<dbReference type="Pfam" id="PF00990">
    <property type="entry name" value="GGDEF"/>
    <property type="match status" value="1"/>
</dbReference>
<feature type="domain" description="GGDEF" evidence="4">
    <location>
        <begin position="495"/>
        <end position="628"/>
    </location>
</feature>
<dbReference type="CDD" id="cd01948">
    <property type="entry name" value="EAL"/>
    <property type="match status" value="1"/>
</dbReference>
<sequence length="900" mass="101033">MERDMRDSFSQTSHAPRMQRLQSSYVALMKNAQLWNTSLNSAFQVIALNCTQALNVSRASIWFLTDKHELECQVLFDADESKISRGMRLRATDFPSYFDAIEHHRILDANNALTDSRTLEFTEPYLKPLNIHAMLDASFRYEGKTEGVICFEQVGQPRLWSQHECNYAISISDLIAQLRIFYALKDSETRYRLLYEQCGDGVFIIKNHQVIDCNQTALTLFGYCKDRLLGSSLDSLSPAYQPDGQLSKGKAYELGEQALHGHEQSTEWLHKREDGSLFYVSLKLNRLELNEEIHLIATLHNIDSLKIAQEKVLELNSLRQAIFDSARYSIISTDPNGIILTFNKAAENLLGYTANEMIQRKTPQIIHKASEVVERAKELSTMLEREIQPGFEVFVTRCKELQSEDREWTYIHKDGHEIPVLLSVTALRDVDQHITGYLGIAYDITERKNAESALLASQKELEYRASHDSLTGLANRTQLHTDAFLALQEARNNKHLAALMLLDLDRFKEVNDTLGHHTGDLLLKALGEKLSSVLNSQQAILYRLGGDEFAILMPSISHKDQACTVAKMATQCVRQPFIIEGITLELGGSIGIALFPADGDDSHELLRCADVAMYSAKSQSSGVVVYQTYLDAHSPRRLKLMADLSKAIRDNQLSLYYQPRIDIQTQACVGCEALLRWNHPTLGNIPPAEFIPLAEMSDIIHSLSLWVIETAIQQIKGFAALGINLPIAVNLSARNLIDVSLPSIIQKLLIDHNITAELLEIEITESAFISDPERAETVVGDISQLGIRLAIDDFGTGYSSLSYLKRLPIHTLKVDRSFVADMLSNEQDAAIVRSTIGLAHSFGLNVVAEGVEDQATLYQLSLNNCNQAQGFSICKPLPVKQFIAWLGQHSTRDYSLCYEI</sequence>
<dbReference type="InterPro" id="IPR001610">
    <property type="entry name" value="PAC"/>
</dbReference>
<dbReference type="InterPro" id="IPR000014">
    <property type="entry name" value="PAS"/>
</dbReference>
<dbReference type="SMART" id="SM00091">
    <property type="entry name" value="PAS"/>
    <property type="match status" value="2"/>
</dbReference>
<dbReference type="AlphaFoldDB" id="A0A5P1RBN9"/>
<dbReference type="SUPFAM" id="SSF141868">
    <property type="entry name" value="EAL domain-like"/>
    <property type="match status" value="1"/>
</dbReference>
<dbReference type="PANTHER" id="PTHR44757:SF2">
    <property type="entry name" value="BIOFILM ARCHITECTURE MAINTENANCE PROTEIN MBAA"/>
    <property type="match status" value="1"/>
</dbReference>
<dbReference type="Gene3D" id="3.20.20.450">
    <property type="entry name" value="EAL domain"/>
    <property type="match status" value="1"/>
</dbReference>
<dbReference type="Pfam" id="PF13426">
    <property type="entry name" value="PAS_9"/>
    <property type="match status" value="2"/>
</dbReference>
<dbReference type="PROSITE" id="PS50883">
    <property type="entry name" value="EAL"/>
    <property type="match status" value="1"/>
</dbReference>
<dbReference type="InterPro" id="IPR001633">
    <property type="entry name" value="EAL_dom"/>
</dbReference>
<dbReference type="InterPro" id="IPR003018">
    <property type="entry name" value="GAF"/>
</dbReference>
<evidence type="ECO:0000313" key="5">
    <source>
        <dbReference type="EMBL" id="QEQ97069.1"/>
    </source>
</evidence>
<dbReference type="SMART" id="SM00052">
    <property type="entry name" value="EAL"/>
    <property type="match status" value="1"/>
</dbReference>